<sequence>MKTLNKDQSITPSTKQLLDLEDVRVITGFLPPPFTSTLEMAFFHSRKSAVVPPVGDYPTFKPISTDNAEQWKPLIPPVLMNSRYLFCSVYAADRITPTNTIAREEGVFRTDLMTDEVREMGQKLMQQYDSLAEIKAISQ</sequence>
<evidence type="ECO:0000313" key="1">
    <source>
        <dbReference type="EMBL" id="VEH68274.1"/>
    </source>
</evidence>
<dbReference type="KEGG" id="rpne:NCTC8284_03504"/>
<name>A0A448MT18_9PAST</name>
<dbReference type="RefSeq" id="WP_018357215.1">
    <property type="nucleotide sequence ID" value="NZ_BBIX01000004.1"/>
</dbReference>
<reference evidence="1 2" key="1">
    <citation type="submission" date="2018-12" db="EMBL/GenBank/DDBJ databases">
        <authorList>
            <consortium name="Pathogen Informatics"/>
        </authorList>
    </citation>
    <scope>NUCLEOTIDE SEQUENCE [LARGE SCALE GENOMIC DNA]</scope>
    <source>
        <strain evidence="1 2">NCTC8284</strain>
    </source>
</reference>
<dbReference type="Proteomes" id="UP000278733">
    <property type="component" value="Chromosome"/>
</dbReference>
<evidence type="ECO:0000313" key="2">
    <source>
        <dbReference type="Proteomes" id="UP000278733"/>
    </source>
</evidence>
<dbReference type="AlphaFoldDB" id="A0A448MT18"/>
<gene>
    <name evidence="1" type="ORF">NCTC8284_03504</name>
</gene>
<dbReference type="GeneID" id="70041448"/>
<protein>
    <submittedName>
        <fullName evidence="1">Uncharacterized protein</fullName>
    </submittedName>
</protein>
<dbReference type="EMBL" id="LR134405">
    <property type="protein sequence ID" value="VEH68274.1"/>
    <property type="molecule type" value="Genomic_DNA"/>
</dbReference>
<proteinExistence type="predicted"/>
<accession>A0A448MT18</accession>
<organism evidence="1 2">
    <name type="scientific">Rodentibacter pneumotropicus</name>
    <dbReference type="NCBI Taxonomy" id="758"/>
    <lineage>
        <taxon>Bacteria</taxon>
        <taxon>Pseudomonadati</taxon>
        <taxon>Pseudomonadota</taxon>
        <taxon>Gammaproteobacteria</taxon>
        <taxon>Pasteurellales</taxon>
        <taxon>Pasteurellaceae</taxon>
        <taxon>Rodentibacter</taxon>
    </lineage>
</organism>